<comment type="caution">
    <text evidence="1">The sequence shown here is derived from an EMBL/GenBank/DDBJ whole genome shotgun (WGS) entry which is preliminary data.</text>
</comment>
<dbReference type="EMBL" id="BMNG01000006">
    <property type="protein sequence ID" value="GGO45044.1"/>
    <property type="molecule type" value="Genomic_DNA"/>
</dbReference>
<evidence type="ECO:0000313" key="2">
    <source>
        <dbReference type="Proteomes" id="UP000656881"/>
    </source>
</evidence>
<name>A0ABQ2LYR5_9ACTN</name>
<organism evidence="1 2">
    <name type="scientific">Streptomyces lasiicapitis</name>
    <dbReference type="NCBI Taxonomy" id="1923961"/>
    <lineage>
        <taxon>Bacteria</taxon>
        <taxon>Bacillati</taxon>
        <taxon>Actinomycetota</taxon>
        <taxon>Actinomycetes</taxon>
        <taxon>Kitasatosporales</taxon>
        <taxon>Streptomycetaceae</taxon>
        <taxon>Streptomyces</taxon>
    </lineage>
</organism>
<keyword evidence="2" id="KW-1185">Reference proteome</keyword>
<evidence type="ECO:0000313" key="1">
    <source>
        <dbReference type="EMBL" id="GGO45044.1"/>
    </source>
</evidence>
<sequence>MKAIDRTANTKSVIDPASETIARYRPRAPATSVSRTLDVFMVSLSSSVPYAADASGAPTVSLVTDAQVIGPRTRPGVLPAPPPGLALCFTDRGARRLGRSGAHF</sequence>
<reference evidence="2" key="1">
    <citation type="journal article" date="2019" name="Int. J. Syst. Evol. Microbiol.">
        <title>The Global Catalogue of Microorganisms (GCM) 10K type strain sequencing project: providing services to taxonomists for standard genome sequencing and annotation.</title>
        <authorList>
            <consortium name="The Broad Institute Genomics Platform"/>
            <consortium name="The Broad Institute Genome Sequencing Center for Infectious Disease"/>
            <person name="Wu L."/>
            <person name="Ma J."/>
        </authorList>
    </citation>
    <scope>NUCLEOTIDE SEQUENCE [LARGE SCALE GENOMIC DNA]</scope>
    <source>
        <strain evidence="2">CGMCC 4.7349</strain>
    </source>
</reference>
<gene>
    <name evidence="1" type="ORF">GCM10012286_32720</name>
</gene>
<proteinExistence type="predicted"/>
<dbReference type="Proteomes" id="UP000656881">
    <property type="component" value="Unassembled WGS sequence"/>
</dbReference>
<protein>
    <submittedName>
        <fullName evidence="1">Uncharacterized protein</fullName>
    </submittedName>
</protein>
<accession>A0ABQ2LYR5</accession>